<evidence type="ECO:0000313" key="2">
    <source>
        <dbReference type="Proteomes" id="UP000324767"/>
    </source>
</evidence>
<accession>A0A5M8PG08</accession>
<dbReference type="AlphaFoldDB" id="A0A5M8PG08"/>
<sequence length="125" mass="14826">MTKEEQREDNSIVDLILRDKDYTNDLKNLYKPPRSSLSLDRHLRTIIITSTQPHITVTMCEQEILEYACGHTKRYEFIRCAKKDCQKTKVFYTELRRRCSLCRPGDELSKGNDSKDKGRYYYYSG</sequence>
<dbReference type="EMBL" id="VXIT01000015">
    <property type="protein sequence ID" value="KAA6407830.1"/>
    <property type="molecule type" value="Genomic_DNA"/>
</dbReference>
<dbReference type="OrthoDB" id="4500639at2759"/>
<name>A0A5M8PG08_9LECA</name>
<evidence type="ECO:0000313" key="1">
    <source>
        <dbReference type="EMBL" id="KAA6407830.1"/>
    </source>
</evidence>
<gene>
    <name evidence="1" type="ORF">FRX48_08181</name>
</gene>
<dbReference type="Proteomes" id="UP000324767">
    <property type="component" value="Unassembled WGS sequence"/>
</dbReference>
<protein>
    <submittedName>
        <fullName evidence="1">Uncharacterized protein</fullName>
    </submittedName>
</protein>
<comment type="caution">
    <text evidence="1">The sequence shown here is derived from an EMBL/GenBank/DDBJ whole genome shotgun (WGS) entry which is preliminary data.</text>
</comment>
<reference evidence="1 2" key="1">
    <citation type="submission" date="2019-09" db="EMBL/GenBank/DDBJ databases">
        <title>The hologenome of the rock-dwelling lichen Lasallia pustulata.</title>
        <authorList>
            <person name="Greshake Tzovaras B."/>
            <person name="Segers F."/>
            <person name="Bicker A."/>
            <person name="Dal Grande F."/>
            <person name="Otte J."/>
            <person name="Hankeln T."/>
            <person name="Schmitt I."/>
            <person name="Ebersberger I."/>
        </authorList>
    </citation>
    <scope>NUCLEOTIDE SEQUENCE [LARGE SCALE GENOMIC DNA]</scope>
    <source>
        <strain evidence="1">A1-1</strain>
    </source>
</reference>
<organism evidence="1 2">
    <name type="scientific">Lasallia pustulata</name>
    <dbReference type="NCBI Taxonomy" id="136370"/>
    <lineage>
        <taxon>Eukaryota</taxon>
        <taxon>Fungi</taxon>
        <taxon>Dikarya</taxon>
        <taxon>Ascomycota</taxon>
        <taxon>Pezizomycotina</taxon>
        <taxon>Lecanoromycetes</taxon>
        <taxon>OSLEUM clade</taxon>
        <taxon>Umbilicariomycetidae</taxon>
        <taxon>Umbilicariales</taxon>
        <taxon>Umbilicariaceae</taxon>
        <taxon>Lasallia</taxon>
    </lineage>
</organism>
<proteinExistence type="predicted"/>